<dbReference type="EMBL" id="VMNK01000003">
    <property type="protein sequence ID" value="TVO58891.1"/>
    <property type="molecule type" value="Genomic_DNA"/>
</dbReference>
<protein>
    <submittedName>
        <fullName evidence="1">Uncharacterized protein</fullName>
    </submittedName>
</protein>
<dbReference type="Pfam" id="PF20572">
    <property type="entry name" value="DUF6781"/>
    <property type="match status" value="1"/>
</dbReference>
<dbReference type="OrthoDB" id="8538784at2"/>
<evidence type="ECO:0000313" key="1">
    <source>
        <dbReference type="EMBL" id="TVO58891.1"/>
    </source>
</evidence>
<reference evidence="1 2" key="1">
    <citation type="submission" date="2019-07" db="EMBL/GenBank/DDBJ databases">
        <title>The pathways for chlorine oxyanion respiration interact through the shared metabolite chlorate.</title>
        <authorList>
            <person name="Barnum T.P."/>
            <person name="Cheng Y."/>
            <person name="Hill K.A."/>
            <person name="Lucas L.N."/>
            <person name="Carlson H.K."/>
            <person name="Coates J.D."/>
        </authorList>
    </citation>
    <scope>NUCLEOTIDE SEQUENCE [LARGE SCALE GENOMIC DNA]</scope>
    <source>
        <strain evidence="1 2">SFB-3</strain>
    </source>
</reference>
<dbReference type="AlphaFoldDB" id="A0A557R157"/>
<sequence length="214" mass="22482">MMQDTDKIARDVEAAVTDEVADVSARVRQITLKVLSEGQLDSAALKSVMDAVVRGAKQGVERPDPRNADALREAMAGLDDALASAAEATTLAMQEAASRSSEFSKQSLKQSLDDLGSLEKLFIETLGDAARQSSGHVRDTLHSLVEHARSSGTAVGGRVKGAVSQLAQAMSDMTQEQMQAGAHTLRQQGALLAGIAAGFLKGVADRLQAPDRDA</sequence>
<gene>
    <name evidence="1" type="ORF">FHP91_04315</name>
</gene>
<dbReference type="InterPro" id="IPR046708">
    <property type="entry name" value="DUF6781"/>
</dbReference>
<proteinExistence type="predicted"/>
<accession>A0A557R157</accession>
<name>A0A557R157_9RHOO</name>
<dbReference type="Proteomes" id="UP000319502">
    <property type="component" value="Unassembled WGS sequence"/>
</dbReference>
<evidence type="ECO:0000313" key="2">
    <source>
        <dbReference type="Proteomes" id="UP000319502"/>
    </source>
</evidence>
<dbReference type="RefSeq" id="WP_144308408.1">
    <property type="nucleotide sequence ID" value="NZ_VMNK01000003.1"/>
</dbReference>
<keyword evidence="2" id="KW-1185">Reference proteome</keyword>
<comment type="caution">
    <text evidence="1">The sequence shown here is derived from an EMBL/GenBank/DDBJ whole genome shotgun (WGS) entry which is preliminary data.</text>
</comment>
<organism evidence="1 2">
    <name type="scientific">Denitromonas halophila</name>
    <dbReference type="NCBI Taxonomy" id="1629404"/>
    <lineage>
        <taxon>Bacteria</taxon>
        <taxon>Pseudomonadati</taxon>
        <taxon>Pseudomonadota</taxon>
        <taxon>Betaproteobacteria</taxon>
        <taxon>Rhodocyclales</taxon>
        <taxon>Zoogloeaceae</taxon>
        <taxon>Denitromonas</taxon>
    </lineage>
</organism>